<accession>A0A9W7EVG8</accession>
<feature type="compositionally biased region" description="Polar residues" evidence="2">
    <location>
        <begin position="302"/>
        <end position="328"/>
    </location>
</feature>
<feature type="compositionally biased region" description="Low complexity" evidence="2">
    <location>
        <begin position="672"/>
        <end position="685"/>
    </location>
</feature>
<feature type="compositionally biased region" description="Polar residues" evidence="2">
    <location>
        <begin position="127"/>
        <end position="138"/>
    </location>
</feature>
<feature type="compositionally biased region" description="Polar residues" evidence="2">
    <location>
        <begin position="146"/>
        <end position="171"/>
    </location>
</feature>
<feature type="compositionally biased region" description="Basic and acidic residues" evidence="2">
    <location>
        <begin position="662"/>
        <end position="671"/>
    </location>
</feature>
<dbReference type="EMBL" id="BRXX01000117">
    <property type="protein sequence ID" value="GMH91610.1"/>
    <property type="molecule type" value="Genomic_DNA"/>
</dbReference>
<feature type="compositionally biased region" description="Pro residues" evidence="2">
    <location>
        <begin position="182"/>
        <end position="203"/>
    </location>
</feature>
<feature type="compositionally biased region" description="Low complexity" evidence="2">
    <location>
        <begin position="247"/>
        <end position="261"/>
    </location>
</feature>
<feature type="compositionally biased region" description="Polar residues" evidence="2">
    <location>
        <begin position="236"/>
        <end position="245"/>
    </location>
</feature>
<dbReference type="Proteomes" id="UP001165160">
    <property type="component" value="Unassembled WGS sequence"/>
</dbReference>
<feature type="region of interest" description="Disordered" evidence="2">
    <location>
        <begin position="735"/>
        <end position="769"/>
    </location>
</feature>
<feature type="region of interest" description="Disordered" evidence="2">
    <location>
        <begin position="353"/>
        <end position="410"/>
    </location>
</feature>
<name>A0A9W7EVG8_9STRA</name>
<organism evidence="3 4">
    <name type="scientific">Triparma verrucosa</name>
    <dbReference type="NCBI Taxonomy" id="1606542"/>
    <lineage>
        <taxon>Eukaryota</taxon>
        <taxon>Sar</taxon>
        <taxon>Stramenopiles</taxon>
        <taxon>Ochrophyta</taxon>
        <taxon>Bolidophyceae</taxon>
        <taxon>Parmales</taxon>
        <taxon>Triparmaceae</taxon>
        <taxon>Triparma</taxon>
    </lineage>
</organism>
<evidence type="ECO:0000256" key="2">
    <source>
        <dbReference type="SAM" id="MobiDB-lite"/>
    </source>
</evidence>
<feature type="region of interest" description="Disordered" evidence="2">
    <location>
        <begin position="794"/>
        <end position="844"/>
    </location>
</feature>
<proteinExistence type="predicted"/>
<keyword evidence="4" id="KW-1185">Reference proteome</keyword>
<keyword evidence="1" id="KW-0175">Coiled coil</keyword>
<feature type="compositionally biased region" description="Polar residues" evidence="2">
    <location>
        <begin position="61"/>
        <end position="72"/>
    </location>
</feature>
<feature type="compositionally biased region" description="Basic and acidic residues" evidence="2">
    <location>
        <begin position="46"/>
        <end position="57"/>
    </location>
</feature>
<evidence type="ECO:0000313" key="3">
    <source>
        <dbReference type="EMBL" id="GMH91610.1"/>
    </source>
</evidence>
<comment type="caution">
    <text evidence="3">The sequence shown here is derived from an EMBL/GenBank/DDBJ whole genome shotgun (WGS) entry which is preliminary data.</text>
</comment>
<dbReference type="AlphaFoldDB" id="A0A9W7EVG8"/>
<evidence type="ECO:0000313" key="4">
    <source>
        <dbReference type="Proteomes" id="UP001165160"/>
    </source>
</evidence>
<reference evidence="4" key="1">
    <citation type="journal article" date="2023" name="Commun. Biol.">
        <title>Genome analysis of Parmales, the sister group of diatoms, reveals the evolutionary specialization of diatoms from phago-mixotrophs to photoautotrophs.</title>
        <authorList>
            <person name="Ban H."/>
            <person name="Sato S."/>
            <person name="Yoshikawa S."/>
            <person name="Yamada K."/>
            <person name="Nakamura Y."/>
            <person name="Ichinomiya M."/>
            <person name="Sato N."/>
            <person name="Blanc-Mathieu R."/>
            <person name="Endo H."/>
            <person name="Kuwata A."/>
            <person name="Ogata H."/>
        </authorList>
    </citation>
    <scope>NUCLEOTIDE SEQUENCE [LARGE SCALE GENOMIC DNA]</scope>
    <source>
        <strain evidence="4">NIES 3699</strain>
    </source>
</reference>
<sequence>MSRRPPPSSSHDEDDNASYLSFNTLQTYSSAGSNYGDAAIDDDDHDQFLDPESRDVMESSIRGSSRNNSAFNFDQRHLAMQGMYDEPPPSSKTLPRTPPSNQRMNTSHASHGSQFSDYMDPEPPSPQNHKNGFRNSSRPHAPGASTAVNVMQPYPNQQPSITINHYNQQPPQADAPSTLAPAPAPAPAAALPPPTHSEEPPLPTVSAPHANKLEYQYDNQLPMDPDQMAQSGGGELTSTSVSLFSPNWWDNMNGNGNSNANVPGASPPPALANQFSNASSGTSPRQSRRSSPTSRSRTHSPNARSMSPPRQNPNQNEMLQDLFPNTNMHRTDSQESDVLLQTATDEFVLVVDGNGDSLRSNKGEGPFLQKKNSEPQVEETNDETAAMESSEKAPPPTVDTDVEPVVPPSMSPIMKRLNQLEEIMVGVKNSTQTPDKVEEKVEEEEAKVSEENAEREAAFNLLQAEAEQLRKDNMDLKAELEEAKSLLDGERKSDAALAASQQSLSETKALLADAHQKLQALEEANNNQHESADEKLREELRLANESKAELETMMTTRVKSLTNSLEMVEMSLRDTTEQLQRAQDRSHNEISYLMQQLTDKDTQISKLARKLTVAEVDSDWRALLGARGSSIDKMQPAEVDALQQEEDDLEAELEAQRKDIAEVLKQNEPRSRSPSPTRGSSNGRRNPNKSYAQADDGYNIMTGGTRSTNADNYDYNVHMNKHKQVVDLPPAATHQQYNQQYHQQYQEQPQYQQQQQQQQQYQQQPAVQEPEMTNVPQFQANRQQGLSRHFHSSAMGDILGSSEPEVVNAPQQDNRTYGMPSKQGEQVRPKRVQLQHPSDPTGGVAGMMDNYERLQGGGQDQTARMPNQQAYAVDPSAVHGALSSDLGTRTNRSVKKHLEPPTLDPEGGFQSVLEGAYATGEAVPQSFKPGKAPRQFRQSMGEAMQQQNQAFEGDEGGPLEGMDDVSKLPVAGASPPRTFSPFNKGGKFKLNRSSAPFATSETVAKVADTMEAQEAQLMNIGMETTLLKAEMDKLTRGRKSGASMKRMKEIEGTMEVNTQALSKLRRSLKLKKEELGIC</sequence>
<feature type="compositionally biased region" description="Low complexity" evidence="2">
    <location>
        <begin position="279"/>
        <end position="301"/>
    </location>
</feature>
<feature type="compositionally biased region" description="Polar residues" evidence="2">
    <location>
        <begin position="91"/>
        <end position="116"/>
    </location>
</feature>
<feature type="compositionally biased region" description="Low complexity" evidence="2">
    <location>
        <begin position="735"/>
        <end position="764"/>
    </location>
</feature>
<evidence type="ECO:0000256" key="1">
    <source>
        <dbReference type="SAM" id="Coils"/>
    </source>
</evidence>
<feature type="coiled-coil region" evidence="1">
    <location>
        <begin position="441"/>
        <end position="585"/>
    </location>
</feature>
<protein>
    <submittedName>
        <fullName evidence="3">Uncharacterized protein</fullName>
    </submittedName>
</protein>
<gene>
    <name evidence="3" type="ORF">TrVE_jg5547</name>
</gene>
<feature type="region of interest" description="Disordered" evidence="2">
    <location>
        <begin position="28"/>
        <end position="339"/>
    </location>
</feature>
<feature type="region of interest" description="Disordered" evidence="2">
    <location>
        <begin position="662"/>
        <end position="705"/>
    </location>
</feature>
<feature type="region of interest" description="Disordered" evidence="2">
    <location>
        <begin position="881"/>
        <end position="909"/>
    </location>
</feature>